<name>A0AAV7G8H1_DENCH</name>
<dbReference type="AlphaFoldDB" id="A0AAV7G8H1"/>
<protein>
    <submittedName>
        <fullName evidence="1">Uncharacterized protein</fullName>
    </submittedName>
</protein>
<organism evidence="1 2">
    <name type="scientific">Dendrobium chrysotoxum</name>
    <name type="common">Orchid</name>
    <dbReference type="NCBI Taxonomy" id="161865"/>
    <lineage>
        <taxon>Eukaryota</taxon>
        <taxon>Viridiplantae</taxon>
        <taxon>Streptophyta</taxon>
        <taxon>Embryophyta</taxon>
        <taxon>Tracheophyta</taxon>
        <taxon>Spermatophyta</taxon>
        <taxon>Magnoliopsida</taxon>
        <taxon>Liliopsida</taxon>
        <taxon>Asparagales</taxon>
        <taxon>Orchidaceae</taxon>
        <taxon>Epidendroideae</taxon>
        <taxon>Malaxideae</taxon>
        <taxon>Dendrobiinae</taxon>
        <taxon>Dendrobium</taxon>
    </lineage>
</organism>
<sequence length="73" mass="8594">MCVHQCLSRRGEVRRDFRFSSPCSGKRFCRSTSSVRGQKFEQFYIGSFSGSFMCWMKFYIHVICKLQVLCFDG</sequence>
<evidence type="ECO:0000313" key="1">
    <source>
        <dbReference type="EMBL" id="KAH0458129.1"/>
    </source>
</evidence>
<dbReference type="EMBL" id="JAGFBR010000012">
    <property type="protein sequence ID" value="KAH0458129.1"/>
    <property type="molecule type" value="Genomic_DNA"/>
</dbReference>
<comment type="caution">
    <text evidence="1">The sequence shown here is derived from an EMBL/GenBank/DDBJ whole genome shotgun (WGS) entry which is preliminary data.</text>
</comment>
<reference evidence="1 2" key="1">
    <citation type="journal article" date="2021" name="Hortic Res">
        <title>Chromosome-scale assembly of the Dendrobium chrysotoxum genome enhances the understanding of orchid evolution.</title>
        <authorList>
            <person name="Zhang Y."/>
            <person name="Zhang G.Q."/>
            <person name="Zhang D."/>
            <person name="Liu X.D."/>
            <person name="Xu X.Y."/>
            <person name="Sun W.H."/>
            <person name="Yu X."/>
            <person name="Zhu X."/>
            <person name="Wang Z.W."/>
            <person name="Zhao X."/>
            <person name="Zhong W.Y."/>
            <person name="Chen H."/>
            <person name="Yin W.L."/>
            <person name="Huang T."/>
            <person name="Niu S.C."/>
            <person name="Liu Z.J."/>
        </authorList>
    </citation>
    <scope>NUCLEOTIDE SEQUENCE [LARGE SCALE GENOMIC DNA]</scope>
    <source>
        <strain evidence="1">Lindl</strain>
    </source>
</reference>
<proteinExistence type="predicted"/>
<keyword evidence="2" id="KW-1185">Reference proteome</keyword>
<evidence type="ECO:0000313" key="2">
    <source>
        <dbReference type="Proteomes" id="UP000775213"/>
    </source>
</evidence>
<dbReference type="Proteomes" id="UP000775213">
    <property type="component" value="Unassembled WGS sequence"/>
</dbReference>
<gene>
    <name evidence="1" type="ORF">IEQ34_013444</name>
</gene>
<accession>A0AAV7G8H1</accession>